<comment type="caution">
    <text evidence="1">The sequence shown here is derived from an EMBL/GenBank/DDBJ whole genome shotgun (WGS) entry which is preliminary data.</text>
</comment>
<dbReference type="EMBL" id="LAXD01000001">
    <property type="protein sequence ID" value="KWX02543.1"/>
    <property type="molecule type" value="Genomic_DNA"/>
</dbReference>
<evidence type="ECO:0000313" key="1">
    <source>
        <dbReference type="EMBL" id="KWX02543.1"/>
    </source>
</evidence>
<dbReference type="PATRIC" id="fig|1469144.10.peg.3848"/>
<reference evidence="2" key="1">
    <citation type="submission" date="2015-04" db="EMBL/GenBank/DDBJ databases">
        <title>Physiological reanalysis, assessment of diazotrophy, and genome sequences of multiple isolates of Streptomyces thermoautotrophicus.</title>
        <authorList>
            <person name="MacKellar D.C."/>
            <person name="Lieber L."/>
            <person name="Norman J."/>
            <person name="Bolger A."/>
            <person name="Tobin C."/>
            <person name="Murray J.W."/>
            <person name="Chang R."/>
            <person name="Ford T."/>
            <person name="Nguyen P.Q."/>
            <person name="Woodward J."/>
            <person name="Permingeat H."/>
            <person name="Joshi N.S."/>
            <person name="Silver P.A."/>
            <person name="Usadel B."/>
            <person name="Rutherford A.W."/>
            <person name="Friesen M."/>
            <person name="Prell J."/>
        </authorList>
    </citation>
    <scope>NUCLEOTIDE SEQUENCE [LARGE SCALE GENOMIC DNA]</scope>
    <source>
        <strain evidence="2">H1</strain>
    </source>
</reference>
<organism evidence="1 2">
    <name type="scientific">Carbonactinospora thermoautotrophica</name>
    <dbReference type="NCBI Taxonomy" id="1469144"/>
    <lineage>
        <taxon>Bacteria</taxon>
        <taxon>Bacillati</taxon>
        <taxon>Actinomycetota</taxon>
        <taxon>Actinomycetes</taxon>
        <taxon>Kitasatosporales</taxon>
        <taxon>Carbonactinosporaceae</taxon>
        <taxon>Carbonactinospora</taxon>
    </lineage>
</organism>
<dbReference type="Proteomes" id="UP000070188">
    <property type="component" value="Unassembled WGS sequence"/>
</dbReference>
<proteinExistence type="predicted"/>
<name>A0A132MXG9_9ACTN</name>
<protein>
    <submittedName>
        <fullName evidence="1">Uncharacterized protein</fullName>
    </submittedName>
</protein>
<keyword evidence="2" id="KW-1185">Reference proteome</keyword>
<gene>
    <name evidence="1" type="ORF">LI90_3586</name>
</gene>
<dbReference type="AlphaFoldDB" id="A0A132MXG9"/>
<sequence length="68" mass="7414">MRQFRSGGQLCVRREPRRGYGHVQAPARTAWLPLITLGSGHVTSAALRRMRSPGKGISQKGSYHATPG</sequence>
<evidence type="ECO:0000313" key="2">
    <source>
        <dbReference type="Proteomes" id="UP000070188"/>
    </source>
</evidence>
<accession>A0A132MXG9</accession>